<keyword evidence="1" id="KW-0812">Transmembrane</keyword>
<evidence type="ECO:0000313" key="2">
    <source>
        <dbReference type="EMBL" id="BDC00085.1"/>
    </source>
</evidence>
<proteinExistence type="predicted"/>
<feature type="transmembrane region" description="Helical" evidence="1">
    <location>
        <begin position="26"/>
        <end position="46"/>
    </location>
</feature>
<dbReference type="Proteomes" id="UP001319921">
    <property type="component" value="Chromosome"/>
</dbReference>
<dbReference type="AlphaFoldDB" id="A0AAQ4CWA3"/>
<evidence type="ECO:0000256" key="1">
    <source>
        <dbReference type="SAM" id="Phobius"/>
    </source>
</evidence>
<keyword evidence="1" id="KW-0472">Membrane</keyword>
<organism evidence="2 3">
    <name type="scientific">Saccharolobus caldissimus</name>
    <dbReference type="NCBI Taxonomy" id="1702097"/>
    <lineage>
        <taxon>Archaea</taxon>
        <taxon>Thermoproteota</taxon>
        <taxon>Thermoprotei</taxon>
        <taxon>Sulfolobales</taxon>
        <taxon>Sulfolobaceae</taxon>
        <taxon>Saccharolobus</taxon>
    </lineage>
</organism>
<dbReference type="KEGG" id="scas:SACC_31010"/>
<dbReference type="GeneID" id="68867825"/>
<name>A0AAQ4CWA3_9CREN</name>
<gene>
    <name evidence="2" type="ORF">SACC_31010</name>
</gene>
<sequence length="54" mass="6487">MYKKIIYEEEYQEIEYKDNILDTKKLTIMLLIGITIYAIIDTIIIINSGYHIKF</sequence>
<protein>
    <submittedName>
        <fullName evidence="2">Uncharacterized protein</fullName>
    </submittedName>
</protein>
<keyword evidence="3" id="KW-1185">Reference proteome</keyword>
<evidence type="ECO:0000313" key="3">
    <source>
        <dbReference type="Proteomes" id="UP001319921"/>
    </source>
</evidence>
<accession>A0AAQ4CWA3</accession>
<dbReference type="RefSeq" id="WP_229570750.1">
    <property type="nucleotide sequence ID" value="NZ_AP025226.1"/>
</dbReference>
<reference evidence="2 3" key="1">
    <citation type="journal article" date="2022" name="Microbiol. Resour. Announc.">
        <title>Complete Genome Sequence of the Hyperthermophilic and Acidophilic Archaeon Saccharolobus caldissimus Strain HS-3T.</title>
        <authorList>
            <person name="Sakai H.D."/>
            <person name="Kurosawa N."/>
        </authorList>
    </citation>
    <scope>NUCLEOTIDE SEQUENCE [LARGE SCALE GENOMIC DNA]</scope>
    <source>
        <strain evidence="2 3">JCM32116</strain>
    </source>
</reference>
<dbReference type="EMBL" id="AP025226">
    <property type="protein sequence ID" value="BDC00085.1"/>
    <property type="molecule type" value="Genomic_DNA"/>
</dbReference>
<keyword evidence="1" id="KW-1133">Transmembrane helix</keyword>